<organism evidence="2 3">
    <name type="scientific">Natronocalculus amylovorans</name>
    <dbReference type="NCBI Taxonomy" id="2917812"/>
    <lineage>
        <taxon>Archaea</taxon>
        <taxon>Methanobacteriati</taxon>
        <taxon>Methanobacteriota</taxon>
        <taxon>Stenosarchaea group</taxon>
        <taxon>Halobacteria</taxon>
        <taxon>Halobacteriales</taxon>
        <taxon>Haloferacaceae</taxon>
        <taxon>Natronocalculus</taxon>
    </lineage>
</organism>
<dbReference type="GO" id="GO:0016787">
    <property type="term" value="F:hydrolase activity"/>
    <property type="evidence" value="ECO:0007669"/>
    <property type="project" value="InterPro"/>
</dbReference>
<dbReference type="PANTHER" id="PTHR42889:SF1">
    <property type="entry name" value="BLR3681 PROTEIN"/>
    <property type="match status" value="1"/>
</dbReference>
<evidence type="ECO:0000313" key="3">
    <source>
        <dbReference type="Proteomes" id="UP001203207"/>
    </source>
</evidence>
<dbReference type="Gene3D" id="3.20.20.140">
    <property type="entry name" value="Metal-dependent hydrolases"/>
    <property type="match status" value="1"/>
</dbReference>
<protein>
    <submittedName>
        <fullName evidence="2">Amidohydrolase</fullName>
    </submittedName>
</protein>
<dbReference type="Pfam" id="PF04909">
    <property type="entry name" value="Amidohydro_2"/>
    <property type="match status" value="1"/>
</dbReference>
<dbReference type="InterPro" id="IPR032466">
    <property type="entry name" value="Metal_Hydrolase"/>
</dbReference>
<keyword evidence="3" id="KW-1185">Reference proteome</keyword>
<dbReference type="EMBL" id="JAKRVX010000001">
    <property type="protein sequence ID" value="MCL9815361.1"/>
    <property type="molecule type" value="Genomic_DNA"/>
</dbReference>
<evidence type="ECO:0000313" key="2">
    <source>
        <dbReference type="EMBL" id="MCL9815361.1"/>
    </source>
</evidence>
<sequence>MYSHEGEDIFVIDGHIHMWDASEENVKSKGGEQFIECFYDYHTGFTPEDRQWTYDEYRAYDADRLKDDFFTNGVVDMGIFQPTHLKDFYHEGFNTFDRLGEMADTYPDRFIVNGRFDPRDGEEGMQELERQANVRDMKGVKVYTAEWKGESKGWRLDSDESYEFLEKCVELGVKNIHAHKGPTIRPLNRDAFDVADIDDAASTFPELNFVVEHVGLPRLDDFCWIAAQEPNVYGGLAVAAPLAVHRQEKFGEIMGELLFWLGEDRLLFGSDYALWNPDWLVETFLESELTPAQEAEYGVDFGLETKKKILGENAAELYDIDIEEQKRKLQNDDVSVEYGLESMYSNTVGGAVADD</sequence>
<proteinExistence type="predicted"/>
<dbReference type="InterPro" id="IPR006680">
    <property type="entry name" value="Amidohydro-rel"/>
</dbReference>
<dbReference type="AlphaFoldDB" id="A0AAE3FUF1"/>
<dbReference type="PANTHER" id="PTHR42889">
    <property type="entry name" value="BLR3681 PROTEIN"/>
    <property type="match status" value="1"/>
</dbReference>
<dbReference type="CDD" id="cd01292">
    <property type="entry name" value="metallo-dependent_hydrolases"/>
    <property type="match status" value="1"/>
</dbReference>
<reference evidence="2" key="1">
    <citation type="journal article" date="2022" name="Syst. Appl. Microbiol.">
        <title>Natronocalculus amylovorans gen. nov., sp. nov., and Natranaeroarchaeum aerophilus sp. nov., dominant culturable amylolytic natronoarchaea from hypersaline soda lakes in southwestern Siberia.</title>
        <authorList>
            <person name="Sorokin D.Y."/>
            <person name="Elcheninov A.G."/>
            <person name="Khizhniak T.V."/>
            <person name="Koenen M."/>
            <person name="Bale N.J."/>
            <person name="Damste J.S.S."/>
            <person name="Kublanov I.V."/>
        </authorList>
    </citation>
    <scope>NUCLEOTIDE SEQUENCE</scope>
    <source>
        <strain evidence="2">AArc-St2</strain>
    </source>
</reference>
<dbReference type="RefSeq" id="WP_174653087.1">
    <property type="nucleotide sequence ID" value="NZ_JAKRVX010000001.1"/>
</dbReference>
<feature type="domain" description="Amidohydrolase-related" evidence="1">
    <location>
        <begin position="12"/>
        <end position="320"/>
    </location>
</feature>
<name>A0AAE3FUF1_9EURY</name>
<evidence type="ECO:0000259" key="1">
    <source>
        <dbReference type="Pfam" id="PF04909"/>
    </source>
</evidence>
<reference evidence="2" key="2">
    <citation type="submission" date="2022-02" db="EMBL/GenBank/DDBJ databases">
        <authorList>
            <person name="Elcheninov A.G."/>
            <person name="Sorokin D.Y."/>
            <person name="Kublanov I.V."/>
        </authorList>
    </citation>
    <scope>NUCLEOTIDE SEQUENCE</scope>
    <source>
        <strain evidence="2">AArc-St2</strain>
    </source>
</reference>
<dbReference type="Proteomes" id="UP001203207">
    <property type="component" value="Unassembled WGS sequence"/>
</dbReference>
<comment type="caution">
    <text evidence="2">The sequence shown here is derived from an EMBL/GenBank/DDBJ whole genome shotgun (WGS) entry which is preliminary data.</text>
</comment>
<accession>A0AAE3FUF1</accession>
<gene>
    <name evidence="2" type="ORF">AArcSt2_00220</name>
</gene>
<dbReference type="SUPFAM" id="SSF51556">
    <property type="entry name" value="Metallo-dependent hydrolases"/>
    <property type="match status" value="1"/>
</dbReference>